<dbReference type="GO" id="GO:0008289">
    <property type="term" value="F:lipid binding"/>
    <property type="evidence" value="ECO:0007669"/>
    <property type="project" value="UniProtKB-UniRule"/>
</dbReference>
<evidence type="ECO:0000256" key="1">
    <source>
        <dbReference type="ARBA" id="ARBA00004173"/>
    </source>
</evidence>
<gene>
    <name evidence="12" type="ORF">CTEN210_01788</name>
</gene>
<evidence type="ECO:0000256" key="5">
    <source>
        <dbReference type="ARBA" id="ARBA00022946"/>
    </source>
</evidence>
<feature type="domain" description="COQ9 C-terminal" evidence="10">
    <location>
        <begin position="180"/>
        <end position="218"/>
    </location>
</feature>
<evidence type="ECO:0000313" key="13">
    <source>
        <dbReference type="Proteomes" id="UP001054902"/>
    </source>
</evidence>
<reference evidence="12 13" key="1">
    <citation type="journal article" date="2021" name="Sci. Rep.">
        <title>The genome of the diatom Chaetoceros tenuissimus carries an ancient integrated fragment of an extant virus.</title>
        <authorList>
            <person name="Hongo Y."/>
            <person name="Kimura K."/>
            <person name="Takaki Y."/>
            <person name="Yoshida Y."/>
            <person name="Baba S."/>
            <person name="Kobayashi G."/>
            <person name="Nagasaki K."/>
            <person name="Hano T."/>
            <person name="Tomaru Y."/>
        </authorList>
    </citation>
    <scope>NUCLEOTIDE SEQUENCE [LARGE SCALE GENOMIC DNA]</scope>
    <source>
        <strain evidence="12 13">NIES-3715</strain>
    </source>
</reference>
<keyword evidence="5" id="KW-0809">Transit peptide</keyword>
<comment type="caution">
    <text evidence="12">The sequence shown here is derived from an EMBL/GenBank/DDBJ whole genome shotgun (WGS) entry which is preliminary data.</text>
</comment>
<dbReference type="Gene3D" id="1.10.357.10">
    <property type="entry name" value="Tetracycline Repressor, domain 2"/>
    <property type="match status" value="1"/>
</dbReference>
<sequence length="320" mass="34846">MYRFPASLIRTIRPTARRTFVATSRISQSYSSQEESILTAALPHVHQHGWTEQALAQGVLTSKLPPSYIGLIEDKKSELIHFFMKNSNKQLEYILQQTDIEGENMTHSQVIEVAMRKRLEMNVPYIKSQRWAEGMALGAMPLNACHTANHLEQLMMIIENAMMRCNNNGVQASPLGILERGALGAVYIATELHLLSDNSTNQQDTWNFLHQRVEQLEQAATGNLSVSSLVPNSDTLVAGAAVASSLGGAVLSLVAPAAGAGIQSITSSVMPAVMNMMQPPSVDSTVGTKAQDYDFSDLPPFESDIAPKKSKSKPDASPQP</sequence>
<dbReference type="GO" id="GO:0005743">
    <property type="term" value="C:mitochondrial inner membrane"/>
    <property type="evidence" value="ECO:0007669"/>
    <property type="project" value="TreeGrafter"/>
</dbReference>
<comment type="function">
    <text evidence="8">Membrane-associated protein that warps the membrane surface to access and bind aromatic isoprenes with high specificity, including ubiquinone (CoQ) isoprene intermediates and presents them directly to Coq7, therefore facilitating the Coq7-mediated hydroxylase step. Participates in the biosynthesis of coenzyme Q, also named ubiquinone, an essential lipid-soluble electron transporter for aerobic cellular respiration.</text>
</comment>
<evidence type="ECO:0000256" key="3">
    <source>
        <dbReference type="ARBA" id="ARBA00010766"/>
    </source>
</evidence>
<keyword evidence="7 8" id="KW-0496">Mitochondrion</keyword>
<accession>A0AAD3CIA4</accession>
<dbReference type="InterPro" id="IPR048674">
    <property type="entry name" value="COQ9_HTH"/>
</dbReference>
<keyword evidence="4 8" id="KW-0831">Ubiquinone biosynthesis</keyword>
<evidence type="ECO:0000256" key="2">
    <source>
        <dbReference type="ARBA" id="ARBA00004749"/>
    </source>
</evidence>
<dbReference type="Pfam" id="PF08511">
    <property type="entry name" value="COQ9"/>
    <property type="match status" value="1"/>
</dbReference>
<evidence type="ECO:0000256" key="6">
    <source>
        <dbReference type="ARBA" id="ARBA00023121"/>
    </source>
</evidence>
<evidence type="ECO:0000256" key="7">
    <source>
        <dbReference type="ARBA" id="ARBA00023128"/>
    </source>
</evidence>
<comment type="subcellular location">
    <subcellularLocation>
        <location evidence="1 8">Mitochondrion</location>
    </subcellularLocation>
</comment>
<evidence type="ECO:0000256" key="4">
    <source>
        <dbReference type="ARBA" id="ARBA00022688"/>
    </source>
</evidence>
<dbReference type="Proteomes" id="UP001054902">
    <property type="component" value="Unassembled WGS sequence"/>
</dbReference>
<dbReference type="PANTHER" id="PTHR21427">
    <property type="entry name" value="UBIQUINONE BIOSYNTHESIS PROTEIN COQ9, MITOCHONDRIAL"/>
    <property type="match status" value="1"/>
</dbReference>
<dbReference type="InterPro" id="IPR013718">
    <property type="entry name" value="COQ9_C"/>
</dbReference>
<feature type="region of interest" description="Disordered" evidence="9">
    <location>
        <begin position="282"/>
        <end position="320"/>
    </location>
</feature>
<dbReference type="PANTHER" id="PTHR21427:SF19">
    <property type="entry name" value="UBIQUINONE BIOSYNTHESIS PROTEIN COQ9, MITOCHONDRIAL"/>
    <property type="match status" value="1"/>
</dbReference>
<evidence type="ECO:0000256" key="9">
    <source>
        <dbReference type="SAM" id="MobiDB-lite"/>
    </source>
</evidence>
<evidence type="ECO:0000259" key="11">
    <source>
        <dbReference type="Pfam" id="PF21392"/>
    </source>
</evidence>
<comment type="pathway">
    <text evidence="2 8">Cofactor biosynthesis; ubiquinone biosynthesis.</text>
</comment>
<evidence type="ECO:0000259" key="10">
    <source>
        <dbReference type="Pfam" id="PF08511"/>
    </source>
</evidence>
<protein>
    <recommendedName>
        <fullName evidence="8">Ubiquinone biosynthesis protein</fullName>
    </recommendedName>
</protein>
<keyword evidence="6 8" id="KW-0446">Lipid-binding</keyword>
<dbReference type="NCBIfam" id="TIGR02396">
    <property type="entry name" value="diverge_rpsU"/>
    <property type="match status" value="1"/>
</dbReference>
<feature type="domain" description="Ubiquinone biosynthesis protein COQ9 HTH" evidence="11">
    <location>
        <begin position="35"/>
        <end position="58"/>
    </location>
</feature>
<dbReference type="GO" id="GO:0006744">
    <property type="term" value="P:ubiquinone biosynthetic process"/>
    <property type="evidence" value="ECO:0007669"/>
    <property type="project" value="UniProtKB-UniRule"/>
</dbReference>
<proteinExistence type="inferred from homology"/>
<dbReference type="AlphaFoldDB" id="A0AAD3CIA4"/>
<evidence type="ECO:0000313" key="12">
    <source>
        <dbReference type="EMBL" id="GFH45314.1"/>
    </source>
</evidence>
<dbReference type="EMBL" id="BLLK01000020">
    <property type="protein sequence ID" value="GFH45314.1"/>
    <property type="molecule type" value="Genomic_DNA"/>
</dbReference>
<comment type="similarity">
    <text evidence="3 8">Belongs to the COQ9 family.</text>
</comment>
<keyword evidence="13" id="KW-1185">Reference proteome</keyword>
<organism evidence="12 13">
    <name type="scientific">Chaetoceros tenuissimus</name>
    <dbReference type="NCBI Taxonomy" id="426638"/>
    <lineage>
        <taxon>Eukaryota</taxon>
        <taxon>Sar</taxon>
        <taxon>Stramenopiles</taxon>
        <taxon>Ochrophyta</taxon>
        <taxon>Bacillariophyta</taxon>
        <taxon>Coscinodiscophyceae</taxon>
        <taxon>Chaetocerotophycidae</taxon>
        <taxon>Chaetocerotales</taxon>
        <taxon>Chaetocerotaceae</taxon>
        <taxon>Chaetoceros</taxon>
    </lineage>
</organism>
<dbReference type="InterPro" id="IPR012762">
    <property type="entry name" value="Ubiq_biosynth_COQ9"/>
</dbReference>
<evidence type="ECO:0000256" key="8">
    <source>
        <dbReference type="RuleBase" id="RU366063"/>
    </source>
</evidence>
<dbReference type="Pfam" id="PF21392">
    <property type="entry name" value="COQ9_N"/>
    <property type="match status" value="1"/>
</dbReference>
<name>A0AAD3CIA4_9STRA</name>